<feature type="non-terminal residue" evidence="5">
    <location>
        <position position="245"/>
    </location>
</feature>
<dbReference type="Gene3D" id="3.10.50.40">
    <property type="match status" value="1"/>
</dbReference>
<dbReference type="Proteomes" id="UP001159405">
    <property type="component" value="Unassembled WGS sequence"/>
</dbReference>
<keyword evidence="1" id="KW-0597">Phosphoprotein</keyword>
<comment type="catalytic activity">
    <reaction evidence="2">
        <text>[protein]-peptidylproline (omega=180) = [protein]-peptidylproline (omega=0)</text>
        <dbReference type="Rhea" id="RHEA:16237"/>
        <dbReference type="Rhea" id="RHEA-COMP:10747"/>
        <dbReference type="Rhea" id="RHEA-COMP:10748"/>
        <dbReference type="ChEBI" id="CHEBI:83833"/>
        <dbReference type="ChEBI" id="CHEBI:83834"/>
        <dbReference type="EC" id="5.2.1.8"/>
    </reaction>
</comment>
<dbReference type="Gene3D" id="1.10.720.80">
    <property type="match status" value="1"/>
</dbReference>
<dbReference type="InterPro" id="IPR046357">
    <property type="entry name" value="PPIase_dom_sf"/>
</dbReference>
<gene>
    <name evidence="5" type="ORF">PLOB_00029504</name>
</gene>
<evidence type="ECO:0000259" key="4">
    <source>
        <dbReference type="PROSITE" id="PS50059"/>
    </source>
</evidence>
<dbReference type="SUPFAM" id="SSF54534">
    <property type="entry name" value="FKBP-like"/>
    <property type="match status" value="1"/>
</dbReference>
<dbReference type="Pfam" id="PF18410">
    <property type="entry name" value="BTHB"/>
    <property type="match status" value="1"/>
</dbReference>
<evidence type="ECO:0000313" key="5">
    <source>
        <dbReference type="EMBL" id="CAH3122695.1"/>
    </source>
</evidence>
<evidence type="ECO:0000256" key="3">
    <source>
        <dbReference type="SAM" id="MobiDB-lite"/>
    </source>
</evidence>
<name>A0ABN8NUM5_9CNID</name>
<feature type="non-terminal residue" evidence="5">
    <location>
        <position position="1"/>
    </location>
</feature>
<dbReference type="PANTHER" id="PTHR46493:SF1">
    <property type="entry name" value="PEPTIDYL-PROLYL CIS-TRANS ISOMERASE FKBP3"/>
    <property type="match status" value="1"/>
</dbReference>
<proteinExistence type="predicted"/>
<evidence type="ECO:0000313" key="6">
    <source>
        <dbReference type="Proteomes" id="UP001159405"/>
    </source>
</evidence>
<dbReference type="EC" id="5.2.1.8" evidence="2"/>
<dbReference type="InterPro" id="IPR001179">
    <property type="entry name" value="PPIase_FKBP_dom"/>
</dbReference>
<dbReference type="CDD" id="cd21063">
    <property type="entry name" value="BTHB_FKBP25"/>
    <property type="match status" value="1"/>
</dbReference>
<feature type="region of interest" description="Disordered" evidence="3">
    <location>
        <begin position="102"/>
        <end position="130"/>
    </location>
</feature>
<dbReference type="PROSITE" id="PS50059">
    <property type="entry name" value="FKBP_PPIASE"/>
    <property type="match status" value="1"/>
</dbReference>
<organism evidence="5 6">
    <name type="scientific">Porites lobata</name>
    <dbReference type="NCBI Taxonomy" id="104759"/>
    <lineage>
        <taxon>Eukaryota</taxon>
        <taxon>Metazoa</taxon>
        <taxon>Cnidaria</taxon>
        <taxon>Anthozoa</taxon>
        <taxon>Hexacorallia</taxon>
        <taxon>Scleractinia</taxon>
        <taxon>Fungiina</taxon>
        <taxon>Poritidae</taxon>
        <taxon>Porites</taxon>
    </lineage>
</organism>
<evidence type="ECO:0000256" key="2">
    <source>
        <dbReference type="PROSITE-ProRule" id="PRU00277"/>
    </source>
</evidence>
<keyword evidence="2" id="KW-0697">Rotamase</keyword>
<dbReference type="PANTHER" id="PTHR46493">
    <property type="entry name" value="PEPTIDYL-PROLYL CIS-TRANS ISOMERASE FKBP3"/>
    <property type="match status" value="1"/>
</dbReference>
<keyword evidence="2" id="KW-0413">Isomerase</keyword>
<accession>A0ABN8NUM5</accession>
<evidence type="ECO:0000256" key="1">
    <source>
        <dbReference type="ARBA" id="ARBA00022553"/>
    </source>
</evidence>
<keyword evidence="6" id="KW-1185">Reference proteome</keyword>
<dbReference type="InterPro" id="IPR041200">
    <property type="entry name" value="FKBP3_BTHB"/>
</dbReference>
<dbReference type="InterPro" id="IPR043368">
    <property type="entry name" value="FKBP3"/>
</dbReference>
<feature type="compositionally biased region" description="Basic and acidic residues" evidence="3">
    <location>
        <begin position="107"/>
        <end position="130"/>
    </location>
</feature>
<sequence>PAPSLISKSKPYKMAEVERSWTDEQLHSEAVSKKDIIKFLHEHASFEFLKEHKLNGKLNNIAKTSKKDHLIESYKHLFEVKAFRTENEAALEDELKEAAEQAAAMRITEKKKERKSSESKDHKKEEPKFTKKILKHGDKTTYPSKGDRVSCFYAGKLENGVVFDSNMPGTTAVGKKKSKDEGKPFIFPVGKGLVIRGWDEALMTMTKGEKAELTIEPEWGYGKKGNIDAGYPLIKAACTETLIAK</sequence>
<protein>
    <recommendedName>
        <fullName evidence="2">peptidylprolyl isomerase</fullName>
        <ecNumber evidence="2">5.2.1.8</ecNumber>
    </recommendedName>
</protein>
<dbReference type="EMBL" id="CALNXK010000037">
    <property type="protein sequence ID" value="CAH3122695.1"/>
    <property type="molecule type" value="Genomic_DNA"/>
</dbReference>
<feature type="domain" description="PPIase FKBP-type" evidence="4">
    <location>
        <begin position="146"/>
        <end position="245"/>
    </location>
</feature>
<reference evidence="5 6" key="1">
    <citation type="submission" date="2022-05" db="EMBL/GenBank/DDBJ databases">
        <authorList>
            <consortium name="Genoscope - CEA"/>
            <person name="William W."/>
        </authorList>
    </citation>
    <scope>NUCLEOTIDE SEQUENCE [LARGE SCALE GENOMIC DNA]</scope>
</reference>
<dbReference type="Pfam" id="PF00254">
    <property type="entry name" value="FKBP_C"/>
    <property type="match status" value="1"/>
</dbReference>
<comment type="caution">
    <text evidence="5">The sequence shown here is derived from an EMBL/GenBank/DDBJ whole genome shotgun (WGS) entry which is preliminary data.</text>
</comment>